<dbReference type="Pfam" id="PF00795">
    <property type="entry name" value="CN_hydrolase"/>
    <property type="match status" value="1"/>
</dbReference>
<keyword evidence="5" id="KW-1185">Reference proteome</keyword>
<keyword evidence="2" id="KW-0732">Signal</keyword>
<dbReference type="PANTHER" id="PTHR10609:SF27">
    <property type="entry name" value="CN HYDROLASE DOMAIN-CONTAINING PROTEIN-RELATED"/>
    <property type="match status" value="1"/>
</dbReference>
<dbReference type="PROSITE" id="PS50263">
    <property type="entry name" value="CN_HYDROLASE"/>
    <property type="match status" value="1"/>
</dbReference>
<dbReference type="AlphaFoldDB" id="A0A443RTE2"/>
<evidence type="ECO:0000259" key="3">
    <source>
        <dbReference type="PROSITE" id="PS50263"/>
    </source>
</evidence>
<dbReference type="VEuPathDB" id="VectorBase:LDEU013467"/>
<evidence type="ECO:0000256" key="2">
    <source>
        <dbReference type="SAM" id="SignalP"/>
    </source>
</evidence>
<feature type="non-terminal residue" evidence="4">
    <location>
        <position position="174"/>
    </location>
</feature>
<feature type="domain" description="CN hydrolase" evidence="3">
    <location>
        <begin position="39"/>
        <end position="174"/>
    </location>
</feature>
<dbReference type="InterPro" id="IPR040154">
    <property type="entry name" value="Biotinidase/VNN"/>
</dbReference>
<dbReference type="InterPro" id="IPR003010">
    <property type="entry name" value="C-N_Hydrolase"/>
</dbReference>
<dbReference type="Gene3D" id="3.60.110.10">
    <property type="entry name" value="Carbon-nitrogen hydrolase"/>
    <property type="match status" value="1"/>
</dbReference>
<dbReference type="InterPro" id="IPR036526">
    <property type="entry name" value="C-N_Hydrolase_sf"/>
</dbReference>
<feature type="signal peptide" evidence="2">
    <location>
        <begin position="1"/>
        <end position="21"/>
    </location>
</feature>
<dbReference type="OrthoDB" id="6419659at2759"/>
<dbReference type="Proteomes" id="UP000288716">
    <property type="component" value="Unassembled WGS sequence"/>
</dbReference>
<proteinExistence type="inferred from homology"/>
<dbReference type="STRING" id="299467.A0A443RTE2"/>
<dbReference type="SUPFAM" id="SSF56317">
    <property type="entry name" value="Carbon-nitrogen hydrolase"/>
    <property type="match status" value="1"/>
</dbReference>
<evidence type="ECO:0000313" key="5">
    <source>
        <dbReference type="Proteomes" id="UP000288716"/>
    </source>
</evidence>
<dbReference type="PANTHER" id="PTHR10609">
    <property type="entry name" value="BIOTINIDASE-RELATED"/>
    <property type="match status" value="1"/>
</dbReference>
<feature type="chain" id="PRO_5019105338" evidence="2">
    <location>
        <begin position="22"/>
        <end position="174"/>
    </location>
</feature>
<reference evidence="4 5" key="1">
    <citation type="journal article" date="2018" name="Gigascience">
        <title>Genomes of trombidid mites reveal novel predicted allergens and laterally-transferred genes associated with secondary metabolism.</title>
        <authorList>
            <person name="Dong X."/>
            <person name="Chaisiri K."/>
            <person name="Xia D."/>
            <person name="Armstrong S.D."/>
            <person name="Fang Y."/>
            <person name="Donnelly M.J."/>
            <person name="Kadowaki T."/>
            <person name="McGarry J.W."/>
            <person name="Darby A.C."/>
            <person name="Makepeace B.L."/>
        </authorList>
    </citation>
    <scope>NUCLEOTIDE SEQUENCE [LARGE SCALE GENOMIC DNA]</scope>
    <source>
        <strain evidence="4">UoL-UT</strain>
    </source>
</reference>
<comment type="similarity">
    <text evidence="1">Belongs to the carbon-nitrogen hydrolase superfamily. BTD/VNN family.</text>
</comment>
<sequence length="174" mass="19500">MNSVNIIKTFTLLILLNYANSYGQGNENKSKCFRAAVYEEVAVGNNYKNPIDEITHNINVYQHVTMRAVHKGADIIVFPEHGLFPPSDRDSMLILLEQLPNEMGVDNACTSGATSKPIQYTLSCLARKHQIYIVANMGEVEYCNQSNPRCPKDGRFQYNVAVAFDSNGFLVAKY</sequence>
<accession>A0A443RTE2</accession>
<evidence type="ECO:0000313" key="4">
    <source>
        <dbReference type="EMBL" id="RWS18573.1"/>
    </source>
</evidence>
<comment type="caution">
    <text evidence="4">The sequence shown here is derived from an EMBL/GenBank/DDBJ whole genome shotgun (WGS) entry which is preliminary data.</text>
</comment>
<name>A0A443RTE2_9ACAR</name>
<gene>
    <name evidence="4" type="ORF">B4U80_12469</name>
</gene>
<evidence type="ECO:0000256" key="1">
    <source>
        <dbReference type="ARBA" id="ARBA00008225"/>
    </source>
</evidence>
<protein>
    <submittedName>
        <fullName evidence="4">Pantetheinase-like isoform X2</fullName>
    </submittedName>
</protein>
<dbReference type="EMBL" id="NCKV01037683">
    <property type="protein sequence ID" value="RWS18573.1"/>
    <property type="molecule type" value="Genomic_DNA"/>
</dbReference>
<organism evidence="4 5">
    <name type="scientific">Leptotrombidium deliense</name>
    <dbReference type="NCBI Taxonomy" id="299467"/>
    <lineage>
        <taxon>Eukaryota</taxon>
        <taxon>Metazoa</taxon>
        <taxon>Ecdysozoa</taxon>
        <taxon>Arthropoda</taxon>
        <taxon>Chelicerata</taxon>
        <taxon>Arachnida</taxon>
        <taxon>Acari</taxon>
        <taxon>Acariformes</taxon>
        <taxon>Trombidiformes</taxon>
        <taxon>Prostigmata</taxon>
        <taxon>Anystina</taxon>
        <taxon>Parasitengona</taxon>
        <taxon>Trombiculoidea</taxon>
        <taxon>Trombiculidae</taxon>
        <taxon>Leptotrombidium</taxon>
    </lineage>
</organism>